<reference evidence="5 6" key="1">
    <citation type="submission" date="2018-10" db="EMBL/GenBank/DDBJ databases">
        <title>Genome assembly for a Yunnan-Guizhou Plateau 3E fish, Anabarilius grahami (Regan), and its evolutionary and genetic applications.</title>
        <authorList>
            <person name="Jiang W."/>
        </authorList>
    </citation>
    <scope>NUCLEOTIDE SEQUENCE [LARGE SCALE GENOMIC DNA]</scope>
    <source>
        <strain evidence="5">AG-KIZ</strain>
        <tissue evidence="5">Muscle</tissue>
    </source>
</reference>
<sequence length="466" mass="51951">MSESGHSQPGMYGQGRRRRRRRDRDTGPPGQNLSGPSRDRDYVPRERRSKPSAPASGAPSLEKPIMLIKTRDEGGKPGNTPDVPPSASGAGSVKLEREGQRPTQPVYQIQNRGMGSAASGGAVDPVIGQTKLLPPEKMKHSIKLYLRDQTDMLVVGVIGLQGTGKSTIMSLLSANSPEEDQRAYVFRAQTQEIKERAGNQSSGIDFYITQERVIFLDTQPILSPSILDHLINNDRKLPPEYNLPHTYVEMQSLQITAFLFTVCHVVIVIQDWFTDINLYRFLQTAEMLKPSTPSASHDSTGSSGADDGSEYYPHIVFLQNKARREEFCPRNLKKMHMAVDKLMAHSHLKYKGTLSMLDCNIFPGLSRDYLEAEVNLFLLPMMENDGEDALTRAGSGPPLFSLLPGYRGHPSFSSLVSKFRSQILAMSRSQLSHTILTEKNWFHYAARIWDGVKKSSALSEYSRLLS</sequence>
<feature type="compositionally biased region" description="Basic and acidic residues" evidence="4">
    <location>
        <begin position="37"/>
        <end position="46"/>
    </location>
</feature>
<feature type="compositionally biased region" description="Low complexity" evidence="4">
    <location>
        <begin position="51"/>
        <end position="60"/>
    </location>
</feature>
<name>A0A3N0YPY6_ANAGA</name>
<dbReference type="InterPro" id="IPR019354">
    <property type="entry name" value="SMG8-like"/>
</dbReference>
<dbReference type="Pfam" id="PF10220">
    <property type="entry name" value="Smg8_Smg9"/>
    <property type="match status" value="1"/>
</dbReference>
<proteinExistence type="inferred from homology"/>
<evidence type="ECO:0000256" key="4">
    <source>
        <dbReference type="SAM" id="MobiDB-lite"/>
    </source>
</evidence>
<dbReference type="PANTHER" id="PTHR14270">
    <property type="entry name" value="NONSENSE-MEDIATED MRNA DECAY FACTOR SMG9"/>
    <property type="match status" value="1"/>
</dbReference>
<comment type="caution">
    <text evidence="5">The sequence shown here is derived from an EMBL/GenBank/DDBJ whole genome shotgun (WGS) entry which is preliminary data.</text>
</comment>
<evidence type="ECO:0000256" key="2">
    <source>
        <dbReference type="ARBA" id="ARBA00023161"/>
    </source>
</evidence>
<dbReference type="Proteomes" id="UP000281406">
    <property type="component" value="Unassembled WGS sequence"/>
</dbReference>
<dbReference type="AlphaFoldDB" id="A0A3N0YPY6"/>
<dbReference type="SUPFAM" id="SSF52540">
    <property type="entry name" value="P-loop containing nucleoside triphosphate hydrolases"/>
    <property type="match status" value="1"/>
</dbReference>
<accession>A0A3N0YPY6</accession>
<dbReference type="EMBL" id="RJVU01035218">
    <property type="protein sequence ID" value="ROL47828.1"/>
    <property type="molecule type" value="Genomic_DNA"/>
</dbReference>
<organism evidence="5 6">
    <name type="scientific">Anabarilius grahami</name>
    <name type="common">Kanglang fish</name>
    <name type="synonym">Barilius grahami</name>
    <dbReference type="NCBI Taxonomy" id="495550"/>
    <lineage>
        <taxon>Eukaryota</taxon>
        <taxon>Metazoa</taxon>
        <taxon>Chordata</taxon>
        <taxon>Craniata</taxon>
        <taxon>Vertebrata</taxon>
        <taxon>Euteleostomi</taxon>
        <taxon>Actinopterygii</taxon>
        <taxon>Neopterygii</taxon>
        <taxon>Teleostei</taxon>
        <taxon>Ostariophysi</taxon>
        <taxon>Cypriniformes</taxon>
        <taxon>Xenocyprididae</taxon>
        <taxon>Xenocypridinae</taxon>
        <taxon>Xenocypridinae incertae sedis</taxon>
        <taxon>Anabarilius</taxon>
    </lineage>
</organism>
<dbReference type="OrthoDB" id="79514at2759"/>
<dbReference type="GO" id="GO:0000184">
    <property type="term" value="P:nuclear-transcribed mRNA catabolic process, nonsense-mediated decay"/>
    <property type="evidence" value="ECO:0007669"/>
    <property type="project" value="UniProtKB-KW"/>
</dbReference>
<dbReference type="InterPro" id="IPR039177">
    <property type="entry name" value="SMG9"/>
</dbReference>
<evidence type="ECO:0000313" key="5">
    <source>
        <dbReference type="EMBL" id="ROL47828.1"/>
    </source>
</evidence>
<dbReference type="InterPro" id="IPR027417">
    <property type="entry name" value="P-loop_NTPase"/>
</dbReference>
<feature type="region of interest" description="Disordered" evidence="4">
    <location>
        <begin position="1"/>
        <end position="103"/>
    </location>
</feature>
<comment type="similarity">
    <text evidence="1">Belongs to the SMG9 family.</text>
</comment>
<keyword evidence="6" id="KW-1185">Reference proteome</keyword>
<evidence type="ECO:0000313" key="6">
    <source>
        <dbReference type="Proteomes" id="UP000281406"/>
    </source>
</evidence>
<dbReference type="PANTHER" id="PTHR14270:SF0">
    <property type="entry name" value="NONSENSE-MEDIATED MRNA DECAY FACTOR SMG9"/>
    <property type="match status" value="1"/>
</dbReference>
<evidence type="ECO:0000256" key="1">
    <source>
        <dbReference type="ARBA" id="ARBA00007712"/>
    </source>
</evidence>
<protein>
    <recommendedName>
        <fullName evidence="3">Nonsense-mediated mRNA decay factor SMG9</fullName>
    </recommendedName>
</protein>
<keyword evidence="2" id="KW-0866">Nonsense-mediated mRNA decay</keyword>
<evidence type="ECO:0000256" key="3">
    <source>
        <dbReference type="ARBA" id="ARBA00029510"/>
    </source>
</evidence>
<gene>
    <name evidence="5" type="ORF">DPX16_18105</name>
</gene>